<name>A0ABU0N477_9FIRM</name>
<feature type="transmembrane region" description="Helical" evidence="1">
    <location>
        <begin position="341"/>
        <end position="359"/>
    </location>
</feature>
<sequence length="534" mass="61327">MSNFISLKILDKFRFLYEKLGVDYDDMRLILSTKLTIDSRKSSNLLNNSNFQESSDKYKTMQLIYAIIGFLIMIIILNSKNIFITMSIYFSIFMFLMITTFISDFSSVILDVKDKGILATKGIDLKTLNASKITHIMIYMISISIALSGFSLIVSLKYGVIFSLLFLIEVFFIDIFMVIMSGLAYLLILKLFDGEKLKDVISIIQIGVAMLFSAAYIIVTNISENINLFNNIDLGVISYVLPPFWFAAPLEIVATGNTNMKLLILSFLALIIPIISTLIYSKLTPVFEKKLQKLNNEGSNKNIKKYNLTMQLSKLICKDKEERIFYNFVSNIIRNDRDFKFRIYPTIGSNVVFSIYIIFDRDANHVSSYMYIFLYFCAISIPTIIIALKYSKNYKASYIYTTIHIKNKMAIHKAAIKACLVNIIIPVYLIQCIIFIYFYKVSIVQHIVVIFLVNIFITINTFKLLNKNIPFSCQINTLKRNDSIVENYLMIILTFIMGVIHFVISLISPLAVNIYIIVILILDIVFSKSAFKMK</sequence>
<feature type="transmembrane region" description="Helical" evidence="1">
    <location>
        <begin position="485"/>
        <end position="504"/>
    </location>
</feature>
<feature type="transmembrane region" description="Helical" evidence="1">
    <location>
        <begin position="133"/>
        <end position="154"/>
    </location>
</feature>
<feature type="transmembrane region" description="Helical" evidence="1">
    <location>
        <begin position="262"/>
        <end position="280"/>
    </location>
</feature>
<comment type="caution">
    <text evidence="2">The sequence shown here is derived from an EMBL/GenBank/DDBJ whole genome shotgun (WGS) entry which is preliminary data.</text>
</comment>
<accession>A0ABU0N477</accession>
<feature type="transmembrane region" description="Helical" evidence="1">
    <location>
        <begin position="414"/>
        <end position="437"/>
    </location>
</feature>
<keyword evidence="1" id="KW-1133">Transmembrane helix</keyword>
<dbReference type="Proteomes" id="UP001232584">
    <property type="component" value="Unassembled WGS sequence"/>
</dbReference>
<feature type="transmembrane region" description="Helical" evidence="1">
    <location>
        <begin position="160"/>
        <end position="188"/>
    </location>
</feature>
<feature type="transmembrane region" description="Helical" evidence="1">
    <location>
        <begin position="371"/>
        <end position="390"/>
    </location>
</feature>
<keyword evidence="3" id="KW-1185">Reference proteome</keyword>
<protein>
    <recommendedName>
        <fullName evidence="4">ABC transporter permease</fullName>
    </recommendedName>
</protein>
<feature type="transmembrane region" description="Helical" evidence="1">
    <location>
        <begin position="200"/>
        <end position="219"/>
    </location>
</feature>
<proteinExistence type="predicted"/>
<gene>
    <name evidence="2" type="ORF">QOZ92_003075</name>
</gene>
<evidence type="ECO:0000313" key="2">
    <source>
        <dbReference type="EMBL" id="MDQ0557940.1"/>
    </source>
</evidence>
<keyword evidence="1" id="KW-0472">Membrane</keyword>
<dbReference type="EMBL" id="JAUSWG010000016">
    <property type="protein sequence ID" value="MDQ0557940.1"/>
    <property type="molecule type" value="Genomic_DNA"/>
</dbReference>
<evidence type="ECO:0000313" key="3">
    <source>
        <dbReference type="Proteomes" id="UP001232584"/>
    </source>
</evidence>
<organism evidence="2 3">
    <name type="scientific">Paraclostridium ghonii</name>
    <dbReference type="NCBI Taxonomy" id="29358"/>
    <lineage>
        <taxon>Bacteria</taxon>
        <taxon>Bacillati</taxon>
        <taxon>Bacillota</taxon>
        <taxon>Clostridia</taxon>
        <taxon>Peptostreptococcales</taxon>
        <taxon>Peptostreptococcaceae</taxon>
        <taxon>Paraclostridium</taxon>
    </lineage>
</organism>
<evidence type="ECO:0000256" key="1">
    <source>
        <dbReference type="SAM" id="Phobius"/>
    </source>
</evidence>
<feature type="transmembrane region" description="Helical" evidence="1">
    <location>
        <begin position="443"/>
        <end position="465"/>
    </location>
</feature>
<feature type="transmembrane region" description="Helical" evidence="1">
    <location>
        <begin position="88"/>
        <end position="112"/>
    </location>
</feature>
<feature type="transmembrane region" description="Helical" evidence="1">
    <location>
        <begin position="63"/>
        <end position="82"/>
    </location>
</feature>
<feature type="transmembrane region" description="Helical" evidence="1">
    <location>
        <begin position="510"/>
        <end position="531"/>
    </location>
</feature>
<keyword evidence="1" id="KW-0812">Transmembrane</keyword>
<dbReference type="RefSeq" id="WP_307509725.1">
    <property type="nucleotide sequence ID" value="NZ_BAAACE010000001.1"/>
</dbReference>
<evidence type="ECO:0008006" key="4">
    <source>
        <dbReference type="Google" id="ProtNLM"/>
    </source>
</evidence>
<reference evidence="2 3" key="1">
    <citation type="submission" date="2023-07" db="EMBL/GenBank/DDBJ databases">
        <title>Genomic Encyclopedia of Type Strains, Phase IV (KMG-IV): sequencing the most valuable type-strain genomes for metagenomic binning, comparative biology and taxonomic classification.</title>
        <authorList>
            <person name="Goeker M."/>
        </authorList>
    </citation>
    <scope>NUCLEOTIDE SEQUENCE [LARGE SCALE GENOMIC DNA]</scope>
    <source>
        <strain evidence="2 3">DSM 15049</strain>
    </source>
</reference>